<comment type="caution">
    <text evidence="2">The sequence shown here is derived from an EMBL/GenBank/DDBJ whole genome shotgun (WGS) entry which is preliminary data.</text>
</comment>
<dbReference type="CDD" id="cd06981">
    <property type="entry name" value="cupin_reut_a1446"/>
    <property type="match status" value="1"/>
</dbReference>
<dbReference type="EMBL" id="JWJD01000001">
    <property type="protein sequence ID" value="KIH78157.1"/>
    <property type="molecule type" value="Genomic_DNA"/>
</dbReference>
<name>A0A0C2HZN1_9BACT</name>
<feature type="domain" description="Cupin type-2" evidence="1">
    <location>
        <begin position="48"/>
        <end position="105"/>
    </location>
</feature>
<evidence type="ECO:0000313" key="3">
    <source>
        <dbReference type="Proteomes" id="UP000035068"/>
    </source>
</evidence>
<sequence length="109" mass="12418">MAPKNLFQAIPAQLPDELLQTLAGNDQVRIERIVSRGHSSPKGFWYDQPQDEFVLLVQGEAALEFQDPGESVRLVQGDWLVIPAHRKHRVAWTSPHQDSIWLAVFFPFS</sequence>
<dbReference type="AlphaFoldDB" id="A0A0C2HZN1"/>
<dbReference type="SUPFAM" id="SSF51182">
    <property type="entry name" value="RmlC-like cupins"/>
    <property type="match status" value="1"/>
</dbReference>
<dbReference type="Proteomes" id="UP000035068">
    <property type="component" value="Unassembled WGS sequence"/>
</dbReference>
<accession>A0A0C2HZN1</accession>
<dbReference type="Gene3D" id="2.60.120.10">
    <property type="entry name" value="Jelly Rolls"/>
    <property type="match status" value="1"/>
</dbReference>
<proteinExistence type="predicted"/>
<dbReference type="InterPro" id="IPR013096">
    <property type="entry name" value="Cupin_2"/>
</dbReference>
<reference evidence="2 3" key="1">
    <citation type="submission" date="2014-12" db="EMBL/GenBank/DDBJ databases">
        <title>Genomes of Geoalkalibacter ferrihydriticus and Geoalkalibacter subterraneus, two haloalkaliphilic metal-reducing members of the Geobacteraceae.</title>
        <authorList>
            <person name="Badalamenti J.P."/>
            <person name="Torres C.I."/>
            <person name="Krajmalnik-Brown R."/>
            <person name="Bond D.R."/>
        </authorList>
    </citation>
    <scope>NUCLEOTIDE SEQUENCE [LARGE SCALE GENOMIC DNA]</scope>
    <source>
        <strain evidence="2 3">DSM 17813</strain>
    </source>
</reference>
<dbReference type="InterPro" id="IPR014710">
    <property type="entry name" value="RmlC-like_jellyroll"/>
</dbReference>
<protein>
    <recommendedName>
        <fullName evidence="1">Cupin type-2 domain-containing protein</fullName>
    </recommendedName>
</protein>
<evidence type="ECO:0000259" key="1">
    <source>
        <dbReference type="Pfam" id="PF07883"/>
    </source>
</evidence>
<keyword evidence="3" id="KW-1185">Reference proteome</keyword>
<dbReference type="InterPro" id="IPR011051">
    <property type="entry name" value="RmlC_Cupin_sf"/>
</dbReference>
<gene>
    <name evidence="2" type="ORF">GFER_00315</name>
</gene>
<organism evidence="2 3">
    <name type="scientific">Geoalkalibacter ferrihydriticus DSM 17813</name>
    <dbReference type="NCBI Taxonomy" id="1121915"/>
    <lineage>
        <taxon>Bacteria</taxon>
        <taxon>Pseudomonadati</taxon>
        <taxon>Thermodesulfobacteriota</taxon>
        <taxon>Desulfuromonadia</taxon>
        <taxon>Desulfuromonadales</taxon>
        <taxon>Geoalkalibacteraceae</taxon>
        <taxon>Geoalkalibacter</taxon>
    </lineage>
</organism>
<dbReference type="RefSeq" id="WP_040097051.1">
    <property type="nucleotide sequence ID" value="NZ_JWJD01000001.1"/>
</dbReference>
<dbReference type="Pfam" id="PF07883">
    <property type="entry name" value="Cupin_2"/>
    <property type="match status" value="1"/>
</dbReference>
<evidence type="ECO:0000313" key="2">
    <source>
        <dbReference type="EMBL" id="KIH78157.1"/>
    </source>
</evidence>